<dbReference type="Proteomes" id="UP000607653">
    <property type="component" value="Unassembled WGS sequence"/>
</dbReference>
<keyword evidence="2" id="KW-1185">Reference proteome</keyword>
<evidence type="ECO:0000313" key="2">
    <source>
        <dbReference type="Proteomes" id="UP000607653"/>
    </source>
</evidence>
<proteinExistence type="predicted"/>
<dbReference type="AlphaFoldDB" id="A0A822ZHX3"/>
<evidence type="ECO:0000313" key="1">
    <source>
        <dbReference type="EMBL" id="DAD44742.1"/>
    </source>
</evidence>
<gene>
    <name evidence="1" type="ORF">HUJ06_002972</name>
</gene>
<dbReference type="EMBL" id="DUZY01000007">
    <property type="protein sequence ID" value="DAD44742.1"/>
    <property type="molecule type" value="Genomic_DNA"/>
</dbReference>
<protein>
    <submittedName>
        <fullName evidence="1">Uncharacterized protein</fullName>
    </submittedName>
</protein>
<accession>A0A822ZHX3</accession>
<sequence length="87" mass="9720">MGIIRKKGGSDTFLQTLPRTRQGGGVWCDETEKEAFDVTILERICCCLPCRSTLSSLFLSISSQALSLSVSLVWCSDEPLQSWIYRT</sequence>
<organism evidence="1 2">
    <name type="scientific">Nelumbo nucifera</name>
    <name type="common">Sacred lotus</name>
    <dbReference type="NCBI Taxonomy" id="4432"/>
    <lineage>
        <taxon>Eukaryota</taxon>
        <taxon>Viridiplantae</taxon>
        <taxon>Streptophyta</taxon>
        <taxon>Embryophyta</taxon>
        <taxon>Tracheophyta</taxon>
        <taxon>Spermatophyta</taxon>
        <taxon>Magnoliopsida</taxon>
        <taxon>Proteales</taxon>
        <taxon>Nelumbonaceae</taxon>
        <taxon>Nelumbo</taxon>
    </lineage>
</organism>
<name>A0A822ZHX3_NELNU</name>
<comment type="caution">
    <text evidence="1">The sequence shown here is derived from an EMBL/GenBank/DDBJ whole genome shotgun (WGS) entry which is preliminary data.</text>
</comment>
<reference evidence="1 2" key="1">
    <citation type="journal article" date="2020" name="Mol. Biol. Evol.">
        <title>Distinct Expression and Methylation Patterns for Genes with Different Fates following a Single Whole-Genome Duplication in Flowering Plants.</title>
        <authorList>
            <person name="Shi T."/>
            <person name="Rahmani R.S."/>
            <person name="Gugger P.F."/>
            <person name="Wang M."/>
            <person name="Li H."/>
            <person name="Zhang Y."/>
            <person name="Li Z."/>
            <person name="Wang Q."/>
            <person name="Van de Peer Y."/>
            <person name="Marchal K."/>
            <person name="Chen J."/>
        </authorList>
    </citation>
    <scope>NUCLEOTIDE SEQUENCE [LARGE SCALE GENOMIC DNA]</scope>
    <source>
        <tissue evidence="1">Leaf</tissue>
    </source>
</reference>